<feature type="domain" description="FRG" evidence="1">
    <location>
        <begin position="24"/>
        <end position="126"/>
    </location>
</feature>
<evidence type="ECO:0000313" key="2">
    <source>
        <dbReference type="EMBL" id="CAI8006378.1"/>
    </source>
</evidence>
<organism evidence="2 3">
    <name type="scientific">Geodia barretti</name>
    <name type="common">Barrett's horny sponge</name>
    <dbReference type="NCBI Taxonomy" id="519541"/>
    <lineage>
        <taxon>Eukaryota</taxon>
        <taxon>Metazoa</taxon>
        <taxon>Porifera</taxon>
        <taxon>Demospongiae</taxon>
        <taxon>Heteroscleromorpha</taxon>
        <taxon>Tetractinellida</taxon>
        <taxon>Astrophorina</taxon>
        <taxon>Geodiidae</taxon>
        <taxon>Geodia</taxon>
    </lineage>
</organism>
<gene>
    <name evidence="2" type="ORF">GBAR_LOCUS4677</name>
</gene>
<proteinExistence type="predicted"/>
<evidence type="ECO:0000259" key="1">
    <source>
        <dbReference type="SMART" id="SM00901"/>
    </source>
</evidence>
<dbReference type="Proteomes" id="UP001174909">
    <property type="component" value="Unassembled WGS sequence"/>
</dbReference>
<dbReference type="AlphaFoldDB" id="A0AA35R8U9"/>
<dbReference type="InterPro" id="IPR014966">
    <property type="entry name" value="FRG-dom"/>
</dbReference>
<sequence length="219" mass="25468">MNRENQNEPSTVDEILRAIEEKGDTAEYIYRGESKHFEAVSSNLYRVFLERKDFNVEAEQFDIEVVQKGILEEAKKYLRRTDSDCEFLVEMQHYGGKTNLIDFTTDCFVALFFACEQFASENGRIICQRKELISPSIKEPPEPINRVVAQKSIFVRPSKGFINPNEDDVINIPANIKVPMLEHLQMAHDISTETIYNDIHGFIRYQNDHLEAYVAFYRS</sequence>
<evidence type="ECO:0000313" key="3">
    <source>
        <dbReference type="Proteomes" id="UP001174909"/>
    </source>
</evidence>
<name>A0AA35R8U9_GEOBA</name>
<dbReference type="EMBL" id="CASHTH010000683">
    <property type="protein sequence ID" value="CAI8006378.1"/>
    <property type="molecule type" value="Genomic_DNA"/>
</dbReference>
<comment type="caution">
    <text evidence="2">The sequence shown here is derived from an EMBL/GenBank/DDBJ whole genome shotgun (WGS) entry which is preliminary data.</text>
</comment>
<accession>A0AA35R8U9</accession>
<dbReference type="SMART" id="SM00901">
    <property type="entry name" value="FRG"/>
    <property type="match status" value="1"/>
</dbReference>
<reference evidence="2" key="1">
    <citation type="submission" date="2023-03" db="EMBL/GenBank/DDBJ databases">
        <authorList>
            <person name="Steffen K."/>
            <person name="Cardenas P."/>
        </authorList>
    </citation>
    <scope>NUCLEOTIDE SEQUENCE</scope>
</reference>
<dbReference type="Pfam" id="PF08867">
    <property type="entry name" value="FRG"/>
    <property type="match status" value="1"/>
</dbReference>
<protein>
    <recommendedName>
        <fullName evidence="1">FRG domain-containing protein</fullName>
    </recommendedName>
</protein>
<keyword evidence="3" id="KW-1185">Reference proteome</keyword>